<reference evidence="2" key="1">
    <citation type="submission" date="2018-12" db="EMBL/GenBank/DDBJ databases">
        <authorList>
            <person name="Will S."/>
            <person name="Neumann-Schaal M."/>
            <person name="Henke P."/>
        </authorList>
    </citation>
    <scope>NUCLEOTIDE SEQUENCE</scope>
    <source>
        <strain evidence="2">PCC 7102</strain>
    </source>
</reference>
<organism evidence="2 3">
    <name type="scientific">Dulcicalothrix desertica PCC 7102</name>
    <dbReference type="NCBI Taxonomy" id="232991"/>
    <lineage>
        <taxon>Bacteria</taxon>
        <taxon>Bacillati</taxon>
        <taxon>Cyanobacteriota</taxon>
        <taxon>Cyanophyceae</taxon>
        <taxon>Nostocales</taxon>
        <taxon>Calotrichaceae</taxon>
        <taxon>Dulcicalothrix</taxon>
    </lineage>
</organism>
<keyword evidence="3" id="KW-1185">Reference proteome</keyword>
<dbReference type="InterPro" id="IPR021883">
    <property type="entry name" value="LPA1-like"/>
</dbReference>
<sequence>MVEKNPKEQVKGRASQLDPEIRARLVAEMAAPYRGLRKFIYVGCAASGFIGAFVFLSQIIAGRDVEAALPNFALQVGVIALMGFLWRWELQREQRKSK</sequence>
<evidence type="ECO:0000313" key="2">
    <source>
        <dbReference type="EMBL" id="RUT01350.1"/>
    </source>
</evidence>
<name>A0A3S1AI55_9CYAN</name>
<keyword evidence="1" id="KW-0812">Transmembrane</keyword>
<evidence type="ECO:0000256" key="1">
    <source>
        <dbReference type="SAM" id="Phobius"/>
    </source>
</evidence>
<dbReference type="Pfam" id="PF11998">
    <property type="entry name" value="DUF3493"/>
    <property type="match status" value="1"/>
</dbReference>
<dbReference type="Proteomes" id="UP000271624">
    <property type="component" value="Unassembled WGS sequence"/>
</dbReference>
<dbReference type="EMBL" id="RSCL01000020">
    <property type="protein sequence ID" value="RUT01350.1"/>
    <property type="molecule type" value="Genomic_DNA"/>
</dbReference>
<feature type="transmembrane region" description="Helical" evidence="1">
    <location>
        <begin position="67"/>
        <end position="88"/>
    </location>
</feature>
<feature type="transmembrane region" description="Helical" evidence="1">
    <location>
        <begin position="39"/>
        <end position="61"/>
    </location>
</feature>
<reference evidence="2" key="2">
    <citation type="journal article" date="2019" name="Genome Biol. Evol.">
        <title>Day and night: Metabolic profiles and evolutionary relationships of six axenic non-marine cyanobacteria.</title>
        <authorList>
            <person name="Will S.E."/>
            <person name="Henke P."/>
            <person name="Boedeker C."/>
            <person name="Huang S."/>
            <person name="Brinkmann H."/>
            <person name="Rohde M."/>
            <person name="Jarek M."/>
            <person name="Friedl T."/>
            <person name="Seufert S."/>
            <person name="Schumacher M."/>
            <person name="Overmann J."/>
            <person name="Neumann-Schaal M."/>
            <person name="Petersen J."/>
        </authorList>
    </citation>
    <scope>NUCLEOTIDE SEQUENCE [LARGE SCALE GENOMIC DNA]</scope>
    <source>
        <strain evidence="2">PCC 7102</strain>
    </source>
</reference>
<keyword evidence="1" id="KW-1133">Transmembrane helix</keyword>
<accession>A0A3S1AI55</accession>
<protein>
    <recommendedName>
        <fullName evidence="4">DUF3493 domain-containing protein</fullName>
    </recommendedName>
</protein>
<dbReference type="AlphaFoldDB" id="A0A3S1AI55"/>
<evidence type="ECO:0008006" key="4">
    <source>
        <dbReference type="Google" id="ProtNLM"/>
    </source>
</evidence>
<comment type="caution">
    <text evidence="2">The sequence shown here is derived from an EMBL/GenBank/DDBJ whole genome shotgun (WGS) entry which is preliminary data.</text>
</comment>
<keyword evidence="1" id="KW-0472">Membrane</keyword>
<proteinExistence type="predicted"/>
<dbReference type="RefSeq" id="WP_127085035.1">
    <property type="nucleotide sequence ID" value="NZ_RSCL01000020.1"/>
</dbReference>
<gene>
    <name evidence="2" type="ORF">DSM106972_069010</name>
</gene>
<evidence type="ECO:0000313" key="3">
    <source>
        <dbReference type="Proteomes" id="UP000271624"/>
    </source>
</evidence>
<dbReference type="OrthoDB" id="425759at2"/>